<dbReference type="Gene3D" id="3.80.10.10">
    <property type="entry name" value="Ribonuclease Inhibitor"/>
    <property type="match status" value="1"/>
</dbReference>
<dbReference type="SUPFAM" id="SSF52047">
    <property type="entry name" value="RNI-like"/>
    <property type="match status" value="1"/>
</dbReference>
<evidence type="ECO:0000313" key="2">
    <source>
        <dbReference type="EMBL" id="CAB9520420.1"/>
    </source>
</evidence>
<protein>
    <submittedName>
        <fullName evidence="2">Uncharacterized protein</fullName>
    </submittedName>
</protein>
<proteinExistence type="predicted"/>
<keyword evidence="3" id="KW-1185">Reference proteome</keyword>
<sequence>MLGGNGDGEESADVPTHDGHGNSDSDSPAVFYFRYEDSEDTVYLYDDSFWDDAQEGHDTADEEPLTVSQVQSQLLSIVHPPISRLHVTCEQPNTWKALNETSTWREFCQAIQQCLPHVTRLEVEQPHNLSDAQCVALFRHLAPNSLTHLTMNVIGGNLPGMFRQIGRSFPQLQELILMGNADWEMDEDGFEYHSVMDDTNGQCLGDSLHCLSKLKKVSIAQFVTCNPQVFWEPVWSAIRSNPNLQVVQFRGGYHFCEDQDGEAYSFEEFPVEEDILNDLQYGPRLNQAERDCLRMDETEKEASSFSLQQWVEALISVRDRVDCLDYFLSTTDPNLYAWSAIGEGGARHNT</sequence>
<dbReference type="InterPro" id="IPR032675">
    <property type="entry name" value="LRR_dom_sf"/>
</dbReference>
<organism evidence="2 3">
    <name type="scientific">Seminavis robusta</name>
    <dbReference type="NCBI Taxonomy" id="568900"/>
    <lineage>
        <taxon>Eukaryota</taxon>
        <taxon>Sar</taxon>
        <taxon>Stramenopiles</taxon>
        <taxon>Ochrophyta</taxon>
        <taxon>Bacillariophyta</taxon>
        <taxon>Bacillariophyceae</taxon>
        <taxon>Bacillariophycidae</taxon>
        <taxon>Naviculales</taxon>
        <taxon>Naviculaceae</taxon>
        <taxon>Seminavis</taxon>
    </lineage>
</organism>
<comment type="caution">
    <text evidence="2">The sequence shown here is derived from an EMBL/GenBank/DDBJ whole genome shotgun (WGS) entry which is preliminary data.</text>
</comment>
<evidence type="ECO:0000256" key="1">
    <source>
        <dbReference type="SAM" id="MobiDB-lite"/>
    </source>
</evidence>
<gene>
    <name evidence="2" type="ORF">SEMRO_1101_G241370.1</name>
</gene>
<dbReference type="EMBL" id="CAICTM010001099">
    <property type="protein sequence ID" value="CAB9520420.1"/>
    <property type="molecule type" value="Genomic_DNA"/>
</dbReference>
<name>A0A9N8HPT4_9STRA</name>
<feature type="region of interest" description="Disordered" evidence="1">
    <location>
        <begin position="1"/>
        <end position="28"/>
    </location>
</feature>
<reference evidence="2" key="1">
    <citation type="submission" date="2020-06" db="EMBL/GenBank/DDBJ databases">
        <authorList>
            <consortium name="Plant Systems Biology data submission"/>
        </authorList>
    </citation>
    <scope>NUCLEOTIDE SEQUENCE</scope>
    <source>
        <strain evidence="2">D6</strain>
    </source>
</reference>
<accession>A0A9N8HPT4</accession>
<dbReference type="AlphaFoldDB" id="A0A9N8HPT4"/>
<dbReference type="Proteomes" id="UP001153069">
    <property type="component" value="Unassembled WGS sequence"/>
</dbReference>
<evidence type="ECO:0000313" key="3">
    <source>
        <dbReference type="Proteomes" id="UP001153069"/>
    </source>
</evidence>